<dbReference type="EMBL" id="CP039247">
    <property type="protein sequence ID" value="QCB28001.1"/>
    <property type="molecule type" value="Genomic_DNA"/>
</dbReference>
<keyword evidence="1" id="KW-0472">Membrane</keyword>
<dbReference type="Proteomes" id="UP000296352">
    <property type="component" value="Chromosome"/>
</dbReference>
<organism evidence="2 3">
    <name type="scientific">Corynebacterium endometrii</name>
    <dbReference type="NCBI Taxonomy" id="2488819"/>
    <lineage>
        <taxon>Bacteria</taxon>
        <taxon>Bacillati</taxon>
        <taxon>Actinomycetota</taxon>
        <taxon>Actinomycetes</taxon>
        <taxon>Mycobacteriales</taxon>
        <taxon>Corynebacteriaceae</taxon>
        <taxon>Corynebacterium</taxon>
    </lineage>
</organism>
<protein>
    <submittedName>
        <fullName evidence="2">Uncharacterized protein</fullName>
    </submittedName>
</protein>
<feature type="transmembrane region" description="Helical" evidence="1">
    <location>
        <begin position="37"/>
        <end position="58"/>
    </location>
</feature>
<dbReference type="KEGG" id="cee:CENDO_03535"/>
<gene>
    <name evidence="2" type="ORF">CENDO_03535</name>
</gene>
<keyword evidence="1" id="KW-1133">Transmembrane helix</keyword>
<evidence type="ECO:0000313" key="3">
    <source>
        <dbReference type="Proteomes" id="UP000296352"/>
    </source>
</evidence>
<evidence type="ECO:0000256" key="1">
    <source>
        <dbReference type="SAM" id="Phobius"/>
    </source>
</evidence>
<reference evidence="2 3" key="1">
    <citation type="submission" date="2019-04" db="EMBL/GenBank/DDBJ databases">
        <title>Corynebacterium endometrii sp. nov., isolated from the uterus of a cow with endometritis.</title>
        <authorList>
            <person name="Ballas P."/>
            <person name="Ruckert C."/>
            <person name="Wagener K."/>
            <person name="Drillich M."/>
            <person name="Kaempfer P."/>
            <person name="Busse H.-J."/>
            <person name="Ehling-Schulz M."/>
        </authorList>
    </citation>
    <scope>NUCLEOTIDE SEQUENCE [LARGE SCALE GENOMIC DNA]</scope>
    <source>
        <strain evidence="2 3">LMM-1653</strain>
    </source>
</reference>
<accession>A0A4P7QED0</accession>
<feature type="transmembrane region" description="Helical" evidence="1">
    <location>
        <begin position="7"/>
        <end position="31"/>
    </location>
</feature>
<proteinExistence type="predicted"/>
<keyword evidence="3" id="KW-1185">Reference proteome</keyword>
<name>A0A4P7QED0_9CORY</name>
<keyword evidence="1" id="KW-0812">Transmembrane</keyword>
<evidence type="ECO:0000313" key="2">
    <source>
        <dbReference type="EMBL" id="QCB28001.1"/>
    </source>
</evidence>
<dbReference type="AlphaFoldDB" id="A0A4P7QED0"/>
<sequence>MSKKSAVMSFIAVQLLSFLGLLLSGILWAPVSLGVKAMAILGSVAIATLVWVPVFYFITKYNQERGSAAR</sequence>